<dbReference type="KEGG" id="hdt:HYPDE_34248"/>
<proteinExistence type="predicted"/>
<dbReference type="EMBL" id="CP005587">
    <property type="protein sequence ID" value="AGK58521.1"/>
    <property type="molecule type" value="Genomic_DNA"/>
</dbReference>
<protein>
    <submittedName>
        <fullName evidence="2">Acriflavin resistance protein</fullName>
    </submittedName>
</protein>
<sequence>MTAPENDRAADDGGWVGIFVRRPILALVFNLLVIIAGFAAYQGIEVRELPDVDRPVVTVRADYTGATPESIDSQVTAVIESAVSRVQGVTSISSTSSFGSTRVTIEFSSNTNLDTAAMDVRDAVAGIVNQLPKDMEDEPRVVKADDDATPVIQMSVSSSKMSEGELTDLVNNVIEDKLAAVEGVAAANSYGLRARTIEVRVNQVALAARGLSLDDLITAIGKAAVTTPSGALENTSQQLLVRAEAPISTPDDVSALEINSQTKVKDVAFVRWGFEDATALTRIDGKAAIGIDIIRQAQANTIDISNGVRAAVEDLRKTLPKDVTLTITSDDAIFIRESVREVVISLLLANAIVILIILAFLRSFRATIAPAISIPVSLIGTLAAIWAAGFSINLLTLLALVVATGLVVDDAIVVIENIARHRLLGAGPRAAAVLGTKEIVFAVLATTATLAAVFIPVSFMPGIVGSLFSEFGFVLAFSVTISAAVALTVCPMLASKFGTGGEGQESHDGFLTNLYMGIVEICLKLRWLFVLLCLAFGVLGWFAFQSLKQEITPSEDRGIIKIRLNAQQGSNLDYMAKLTQKVEDLLVPYRQRGEVTNVLSSIGNGGVNRAMVVATLADWSERERTQQQIQAELQKKLSDVVGLQVQTQTANSLNIRGGGQGLRFAIVGPNYDQLSDTAVALVNKMQALPDFRSVRMDYDTTQPQLSVRINREAATKLGVPITTITSLINAMIDYQKAADLFIGDDIVEIQVKAGGRPINDPADLENLFVKTADGSFVTLSSLVTIKEVAIAPTLGRENRQRSVGITASLGDGVVLGDAVKEMRTVAATVLQPNMSITLLGEAKTLAETTQNTSIVFGIALFVVFLVLAAQFESITSALVILFTVPFGLAAAALAITLTGGTLNVYSQIGLVLVVGVMAKNGILIVEFANIRRDEGATVDAAIRDAARTRLRPVMMTISAAVLGALPLILAHGAGAESRLALGWVIIGGLGFATLFTLFLIPVAYRILAPWSKPRVEETRRLIDELRTAPR</sequence>
<dbReference type="InterPro" id="IPR001036">
    <property type="entry name" value="Acrflvin-R"/>
</dbReference>
<feature type="transmembrane region" description="Helical" evidence="1">
    <location>
        <begin position="878"/>
        <end position="898"/>
    </location>
</feature>
<dbReference type="SUPFAM" id="SSF82714">
    <property type="entry name" value="Multidrug efflux transporter AcrB TolC docking domain, DN and DC subdomains"/>
    <property type="match status" value="2"/>
</dbReference>
<feature type="transmembrane region" description="Helical" evidence="1">
    <location>
        <begin position="904"/>
        <end position="925"/>
    </location>
</feature>
<feature type="transmembrane region" description="Helical" evidence="1">
    <location>
        <begin position="439"/>
        <end position="459"/>
    </location>
</feature>
<feature type="transmembrane region" description="Helical" evidence="1">
    <location>
        <begin position="394"/>
        <end position="418"/>
    </location>
</feature>
<dbReference type="SUPFAM" id="SSF82693">
    <property type="entry name" value="Multidrug efflux transporter AcrB pore domain, PN1, PN2, PC1 and PC2 subdomains"/>
    <property type="match status" value="3"/>
</dbReference>
<dbReference type="OrthoDB" id="8308837at2"/>
<dbReference type="eggNOG" id="COG0841">
    <property type="taxonomic scope" value="Bacteria"/>
</dbReference>
<dbReference type="GO" id="GO:0042910">
    <property type="term" value="F:xenobiotic transmembrane transporter activity"/>
    <property type="evidence" value="ECO:0007669"/>
    <property type="project" value="TreeGrafter"/>
</dbReference>
<dbReference type="Gene3D" id="3.30.70.1440">
    <property type="entry name" value="Multidrug efflux transporter AcrB pore domain"/>
    <property type="match status" value="1"/>
</dbReference>
<keyword evidence="3" id="KW-1185">Reference proteome</keyword>
<dbReference type="Gene3D" id="3.30.70.1320">
    <property type="entry name" value="Multidrug efflux transporter AcrB pore domain like"/>
    <property type="match status" value="1"/>
</dbReference>
<dbReference type="STRING" id="670307.HYPDE_34248"/>
<dbReference type="SUPFAM" id="SSF82866">
    <property type="entry name" value="Multidrug efflux transporter AcrB transmembrane domain"/>
    <property type="match status" value="2"/>
</dbReference>
<dbReference type="HOGENOM" id="CLU_002755_1_2_5"/>
<feature type="transmembrane region" description="Helical" evidence="1">
    <location>
        <begin position="24"/>
        <end position="44"/>
    </location>
</feature>
<dbReference type="Gene3D" id="3.30.70.1430">
    <property type="entry name" value="Multidrug efflux transporter AcrB pore domain"/>
    <property type="match status" value="2"/>
</dbReference>
<keyword evidence="1" id="KW-0812">Transmembrane</keyword>
<feature type="transmembrane region" description="Helical" evidence="1">
    <location>
        <begin position="471"/>
        <end position="494"/>
    </location>
</feature>
<keyword evidence="1" id="KW-0472">Membrane</keyword>
<evidence type="ECO:0000256" key="1">
    <source>
        <dbReference type="SAM" id="Phobius"/>
    </source>
</evidence>
<feature type="transmembrane region" description="Helical" evidence="1">
    <location>
        <begin position="980"/>
        <end position="1004"/>
    </location>
</feature>
<feature type="transmembrane region" description="Helical" evidence="1">
    <location>
        <begin position="953"/>
        <end position="974"/>
    </location>
</feature>
<dbReference type="AlphaFoldDB" id="N0BDH2"/>
<feature type="transmembrane region" description="Helical" evidence="1">
    <location>
        <begin position="342"/>
        <end position="361"/>
    </location>
</feature>
<dbReference type="PANTHER" id="PTHR32063">
    <property type="match status" value="1"/>
</dbReference>
<gene>
    <name evidence="2" type="ORF">HYPDE_34248</name>
</gene>
<dbReference type="InterPro" id="IPR027463">
    <property type="entry name" value="AcrB_DN_DC_subdom"/>
</dbReference>
<organism evidence="2 3">
    <name type="scientific">Hyphomicrobium denitrificans 1NES1</name>
    <dbReference type="NCBI Taxonomy" id="670307"/>
    <lineage>
        <taxon>Bacteria</taxon>
        <taxon>Pseudomonadati</taxon>
        <taxon>Pseudomonadota</taxon>
        <taxon>Alphaproteobacteria</taxon>
        <taxon>Hyphomicrobiales</taxon>
        <taxon>Hyphomicrobiaceae</taxon>
        <taxon>Hyphomicrobium</taxon>
    </lineage>
</organism>
<dbReference type="GO" id="GO:0005886">
    <property type="term" value="C:plasma membrane"/>
    <property type="evidence" value="ECO:0007669"/>
    <property type="project" value="TreeGrafter"/>
</dbReference>
<keyword evidence="1" id="KW-1133">Transmembrane helix</keyword>
<dbReference type="PRINTS" id="PR00702">
    <property type="entry name" value="ACRIFLAVINRP"/>
</dbReference>
<feature type="transmembrane region" description="Helical" evidence="1">
    <location>
        <begin position="368"/>
        <end position="388"/>
    </location>
</feature>
<dbReference type="Gene3D" id="1.20.1640.10">
    <property type="entry name" value="Multidrug efflux transporter AcrB transmembrane domain"/>
    <property type="match status" value="2"/>
</dbReference>
<dbReference type="PANTHER" id="PTHR32063:SF14">
    <property type="entry name" value="BLL4319 PROTEIN"/>
    <property type="match status" value="1"/>
</dbReference>
<feature type="transmembrane region" description="Helical" evidence="1">
    <location>
        <begin position="525"/>
        <end position="544"/>
    </location>
</feature>
<evidence type="ECO:0000313" key="3">
    <source>
        <dbReference type="Proteomes" id="UP000005952"/>
    </source>
</evidence>
<dbReference type="Proteomes" id="UP000005952">
    <property type="component" value="Chromosome"/>
</dbReference>
<reference evidence="2 3" key="1">
    <citation type="journal article" date="2013" name="Genome Announc.">
        <title>Genome sequences for three denitrifying bacterial strains isolated from a uranium- and nitrate-contaminated subsurface environment.</title>
        <authorList>
            <person name="Venkatramanan R."/>
            <person name="Prakash O."/>
            <person name="Woyke T."/>
            <person name="Chain P."/>
            <person name="Goodwin L.A."/>
            <person name="Watson D."/>
            <person name="Brooks S."/>
            <person name="Kostka J.E."/>
            <person name="Green S.J."/>
        </authorList>
    </citation>
    <scope>NUCLEOTIDE SEQUENCE [LARGE SCALE GENOMIC DNA]</scope>
    <source>
        <strain evidence="2 3">1NES1</strain>
    </source>
</reference>
<dbReference type="RefSeq" id="WP_015598544.1">
    <property type="nucleotide sequence ID" value="NC_021172.1"/>
</dbReference>
<dbReference type="Pfam" id="PF00873">
    <property type="entry name" value="ACR_tran"/>
    <property type="match status" value="1"/>
</dbReference>
<name>N0BDH2_9HYPH</name>
<evidence type="ECO:0000313" key="2">
    <source>
        <dbReference type="EMBL" id="AGK58521.1"/>
    </source>
</evidence>
<dbReference type="Gene3D" id="3.30.2090.10">
    <property type="entry name" value="Multidrug efflux transporter AcrB TolC docking domain, DN and DC subdomains"/>
    <property type="match status" value="2"/>
</dbReference>
<feature type="transmembrane region" description="Helical" evidence="1">
    <location>
        <begin position="853"/>
        <end position="871"/>
    </location>
</feature>
<accession>N0BDH2</accession>